<evidence type="ECO:0000256" key="1">
    <source>
        <dbReference type="SAM" id="MobiDB-lite"/>
    </source>
</evidence>
<feature type="compositionally biased region" description="Basic and acidic residues" evidence="1">
    <location>
        <begin position="20"/>
        <end position="29"/>
    </location>
</feature>
<accession>A0A4U5LUD3</accession>
<organism evidence="2 3">
    <name type="scientific">Steinernema carpocapsae</name>
    <name type="common">Entomopathogenic nematode</name>
    <dbReference type="NCBI Taxonomy" id="34508"/>
    <lineage>
        <taxon>Eukaryota</taxon>
        <taxon>Metazoa</taxon>
        <taxon>Ecdysozoa</taxon>
        <taxon>Nematoda</taxon>
        <taxon>Chromadorea</taxon>
        <taxon>Rhabditida</taxon>
        <taxon>Tylenchina</taxon>
        <taxon>Panagrolaimomorpha</taxon>
        <taxon>Strongyloidoidea</taxon>
        <taxon>Steinernematidae</taxon>
        <taxon>Steinernema</taxon>
    </lineage>
</organism>
<protein>
    <submittedName>
        <fullName evidence="2">Uncharacterized protein</fullName>
    </submittedName>
</protein>
<sequence>MARGAMISTYKRKAATSKRRQAESKELPHTEAIPDVVDFRATWDAYHLNKSLCEEHLPPQPKVKNCRHNPLCIHRLGLEKWDKLLKSKNQDCVKHEYTPRDPGPRLAALSTLVTRVTSTVSFRCVSTI</sequence>
<dbReference type="Proteomes" id="UP000298663">
    <property type="component" value="Unassembled WGS sequence"/>
</dbReference>
<evidence type="ECO:0000313" key="2">
    <source>
        <dbReference type="EMBL" id="TKR59712.1"/>
    </source>
</evidence>
<name>A0A4U5LUD3_STECR</name>
<reference evidence="2 3" key="1">
    <citation type="journal article" date="2015" name="Genome Biol.">
        <title>Comparative genomics of Steinernema reveals deeply conserved gene regulatory networks.</title>
        <authorList>
            <person name="Dillman A.R."/>
            <person name="Macchietto M."/>
            <person name="Porter C.F."/>
            <person name="Rogers A."/>
            <person name="Williams B."/>
            <person name="Antoshechkin I."/>
            <person name="Lee M.M."/>
            <person name="Goodwin Z."/>
            <person name="Lu X."/>
            <person name="Lewis E.E."/>
            <person name="Goodrich-Blair H."/>
            <person name="Stock S.P."/>
            <person name="Adams B.J."/>
            <person name="Sternberg P.W."/>
            <person name="Mortazavi A."/>
        </authorList>
    </citation>
    <scope>NUCLEOTIDE SEQUENCE [LARGE SCALE GENOMIC DNA]</scope>
    <source>
        <strain evidence="2 3">ALL</strain>
    </source>
</reference>
<dbReference type="AlphaFoldDB" id="A0A4U5LUD3"/>
<feature type="compositionally biased region" description="Basic residues" evidence="1">
    <location>
        <begin position="10"/>
        <end position="19"/>
    </location>
</feature>
<comment type="caution">
    <text evidence="2">The sequence shown here is derived from an EMBL/GenBank/DDBJ whole genome shotgun (WGS) entry which is preliminary data.</text>
</comment>
<reference evidence="2 3" key="2">
    <citation type="journal article" date="2019" name="G3 (Bethesda)">
        <title>Hybrid Assembly of the Genome of the Entomopathogenic Nematode Steinernema carpocapsae Identifies the X-Chromosome.</title>
        <authorList>
            <person name="Serra L."/>
            <person name="Macchietto M."/>
            <person name="Macias-Munoz A."/>
            <person name="McGill C.J."/>
            <person name="Rodriguez I.M."/>
            <person name="Rodriguez B."/>
            <person name="Murad R."/>
            <person name="Mortazavi A."/>
        </authorList>
    </citation>
    <scope>NUCLEOTIDE SEQUENCE [LARGE SCALE GENOMIC DNA]</scope>
    <source>
        <strain evidence="2 3">ALL</strain>
    </source>
</reference>
<dbReference type="EMBL" id="AZBU02000012">
    <property type="protein sequence ID" value="TKR59712.1"/>
    <property type="molecule type" value="Genomic_DNA"/>
</dbReference>
<feature type="region of interest" description="Disordered" evidence="1">
    <location>
        <begin position="1"/>
        <end position="29"/>
    </location>
</feature>
<keyword evidence="3" id="KW-1185">Reference proteome</keyword>
<proteinExistence type="predicted"/>
<gene>
    <name evidence="2" type="ORF">L596_029346</name>
</gene>
<dbReference type="STRING" id="34508.A0A4U5LUD3"/>
<evidence type="ECO:0000313" key="3">
    <source>
        <dbReference type="Proteomes" id="UP000298663"/>
    </source>
</evidence>